<evidence type="ECO:0000256" key="1">
    <source>
        <dbReference type="ARBA" id="ARBA00022898"/>
    </source>
</evidence>
<dbReference type="GO" id="GO:0030170">
    <property type="term" value="F:pyridoxal phosphate binding"/>
    <property type="evidence" value="ECO:0007669"/>
    <property type="project" value="UniProtKB-ARBA"/>
</dbReference>
<dbReference type="Proteomes" id="UP000194003">
    <property type="component" value="Unassembled WGS sequence"/>
</dbReference>
<dbReference type="SUPFAM" id="SSF53383">
    <property type="entry name" value="PLP-dependent transferases"/>
    <property type="match status" value="1"/>
</dbReference>
<evidence type="ECO:0000256" key="5">
    <source>
        <dbReference type="RuleBase" id="RU004508"/>
    </source>
</evidence>
<keyword evidence="6" id="KW-0808">Transferase</keyword>
<dbReference type="InterPro" id="IPR000653">
    <property type="entry name" value="DegT/StrS_aminotransferase"/>
</dbReference>
<dbReference type="PANTHER" id="PTHR30244">
    <property type="entry name" value="TRANSAMINASE"/>
    <property type="match status" value="1"/>
</dbReference>
<dbReference type="PIRSF" id="PIRSF000390">
    <property type="entry name" value="PLP_StrS"/>
    <property type="match status" value="1"/>
</dbReference>
<evidence type="ECO:0000256" key="4">
    <source>
        <dbReference type="PIRSR" id="PIRSR000390-2"/>
    </source>
</evidence>
<reference evidence="6 7" key="1">
    <citation type="journal article" date="2016" name="BMC Genomics">
        <title>Combined genomic and structural analyses of a cultured magnetotactic bacterium reveals its niche adaptation to a dynamic environment.</title>
        <authorList>
            <person name="Araujo A.C."/>
            <person name="Morillo V."/>
            <person name="Cypriano J."/>
            <person name="Teixeira L.C."/>
            <person name="Leao P."/>
            <person name="Lyra S."/>
            <person name="Almeida L.G."/>
            <person name="Bazylinski D.A."/>
            <person name="Vasconcellos A.T."/>
            <person name="Abreu F."/>
            <person name="Lins U."/>
        </authorList>
    </citation>
    <scope>NUCLEOTIDE SEQUENCE [LARGE SCALE GENOMIC DNA]</scope>
    <source>
        <strain evidence="6 7">IT-1</strain>
    </source>
</reference>
<comment type="similarity">
    <text evidence="2 5">Belongs to the DegT/DnrJ/EryC1 family.</text>
</comment>
<dbReference type="Pfam" id="PF01041">
    <property type="entry name" value="DegT_DnrJ_EryC1"/>
    <property type="match status" value="1"/>
</dbReference>
<keyword evidence="1 4" id="KW-0663">Pyridoxal phosphate</keyword>
<feature type="active site" description="Proton acceptor" evidence="3">
    <location>
        <position position="189"/>
    </location>
</feature>
<dbReference type="InterPro" id="IPR015424">
    <property type="entry name" value="PyrdxlP-dep_Trfase"/>
</dbReference>
<evidence type="ECO:0000256" key="3">
    <source>
        <dbReference type="PIRSR" id="PIRSR000390-1"/>
    </source>
</evidence>
<dbReference type="Gene3D" id="3.40.640.10">
    <property type="entry name" value="Type I PLP-dependent aspartate aminotransferase-like (Major domain)"/>
    <property type="match status" value="1"/>
</dbReference>
<sequence length="370" mass="38898">MSGQNIPLVDLKAQFAQVGEQARAAMDAVLQRGDFVLGQAVREFEAAFADFCGAQHAVGCGNGTDALYLAFAALGLGAGDRVIVPAMTFAATALAVRQTGADVTLVDIDPATGLLDPSKLEAAITPAVKAIAPVHLYGQCADMEAILKIAAAHNLPVVEDAAQAHGATLGDRRAGSMGTLACFSFYPGKNLGAYGDGGMVTTNDAALAERLEQLRNLGSPQKYKHELNGCNSRLDTVQAAVLGVKLPHLDAWNAARREHAAWYDGQLAGLKGATPLTHNAGSVYHLYVTQVDNRDAVLKLLNEAGIGAGIHYPFAIHELGTFADLGYKAGDFPYAEALARHGVSLPIYAELTEAQRRRVITVLAEALESV</sequence>
<dbReference type="AlphaFoldDB" id="A0A1Y2K264"/>
<comment type="caution">
    <text evidence="6">The sequence shown here is derived from an EMBL/GenBank/DDBJ whole genome shotgun (WGS) entry which is preliminary data.</text>
</comment>
<dbReference type="GO" id="GO:0008483">
    <property type="term" value="F:transaminase activity"/>
    <property type="evidence" value="ECO:0007669"/>
    <property type="project" value="UniProtKB-KW"/>
</dbReference>
<keyword evidence="6" id="KW-0032">Aminotransferase</keyword>
<evidence type="ECO:0000313" key="7">
    <source>
        <dbReference type="Proteomes" id="UP000194003"/>
    </source>
</evidence>
<dbReference type="InterPro" id="IPR015422">
    <property type="entry name" value="PyrdxlP-dep_Trfase_small"/>
</dbReference>
<organism evidence="6 7">
    <name type="scientific">Magnetofaba australis IT-1</name>
    <dbReference type="NCBI Taxonomy" id="1434232"/>
    <lineage>
        <taxon>Bacteria</taxon>
        <taxon>Pseudomonadati</taxon>
        <taxon>Pseudomonadota</taxon>
        <taxon>Magnetococcia</taxon>
        <taxon>Magnetococcales</taxon>
        <taxon>Magnetococcaceae</taxon>
        <taxon>Magnetofaba</taxon>
    </lineage>
</organism>
<accession>A0A1Y2K264</accession>
<evidence type="ECO:0000313" key="6">
    <source>
        <dbReference type="EMBL" id="OSM02120.1"/>
    </source>
</evidence>
<evidence type="ECO:0000256" key="2">
    <source>
        <dbReference type="ARBA" id="ARBA00037999"/>
    </source>
</evidence>
<dbReference type="STRING" id="1434232.MAIT1_02211"/>
<dbReference type="Gene3D" id="3.90.1150.10">
    <property type="entry name" value="Aspartate Aminotransferase, domain 1"/>
    <property type="match status" value="1"/>
</dbReference>
<dbReference type="InterPro" id="IPR015421">
    <property type="entry name" value="PyrdxlP-dep_Trfase_major"/>
</dbReference>
<dbReference type="CDD" id="cd00616">
    <property type="entry name" value="AHBA_syn"/>
    <property type="match status" value="1"/>
</dbReference>
<dbReference type="RefSeq" id="WP_085444609.1">
    <property type="nucleotide sequence ID" value="NZ_LVJN01000020.1"/>
</dbReference>
<dbReference type="GO" id="GO:0000271">
    <property type="term" value="P:polysaccharide biosynthetic process"/>
    <property type="evidence" value="ECO:0007669"/>
    <property type="project" value="TreeGrafter"/>
</dbReference>
<keyword evidence="7" id="KW-1185">Reference proteome</keyword>
<dbReference type="OrthoDB" id="9768668at2"/>
<dbReference type="PANTHER" id="PTHR30244:SF36">
    <property type="entry name" value="3-OXO-GLUCOSE-6-PHOSPHATE:GLUTAMATE AMINOTRANSFERASE"/>
    <property type="match status" value="1"/>
</dbReference>
<protein>
    <submittedName>
        <fullName evidence="6">Putative DegT/DnrJ/EryC1/StrS aminotransferase</fullName>
    </submittedName>
</protein>
<gene>
    <name evidence="6" type="ORF">MAIT1_02211</name>
</gene>
<dbReference type="FunFam" id="3.40.640.10:FF:000089">
    <property type="entry name" value="Aminotransferase, DegT/DnrJ/EryC1/StrS family"/>
    <property type="match status" value="1"/>
</dbReference>
<proteinExistence type="inferred from homology"/>
<feature type="modified residue" description="N6-(pyridoxal phosphate)lysine" evidence="4">
    <location>
        <position position="189"/>
    </location>
</feature>
<name>A0A1Y2K264_9PROT</name>
<dbReference type="EMBL" id="LVJN01000020">
    <property type="protein sequence ID" value="OSM02120.1"/>
    <property type="molecule type" value="Genomic_DNA"/>
</dbReference>